<feature type="domain" description="AAA+ ATPase" evidence="2">
    <location>
        <begin position="126"/>
        <end position="258"/>
    </location>
</feature>
<accession>A0A1Q2MG89</accession>
<organism evidence="3 4">
    <name type="scientific">Limihaloglobus sulfuriphilus</name>
    <dbReference type="NCBI Taxonomy" id="1851148"/>
    <lineage>
        <taxon>Bacteria</taxon>
        <taxon>Pseudomonadati</taxon>
        <taxon>Planctomycetota</taxon>
        <taxon>Phycisphaerae</taxon>
        <taxon>Sedimentisphaerales</taxon>
        <taxon>Sedimentisphaeraceae</taxon>
        <taxon>Limihaloglobus</taxon>
    </lineage>
</organism>
<comment type="similarity">
    <text evidence="1">Belongs to the GSP E family.</text>
</comment>
<name>A0A1Q2MG89_9BACT</name>
<protein>
    <submittedName>
        <fullName evidence="3">Twitching mobility protein</fullName>
    </submittedName>
</protein>
<dbReference type="PANTHER" id="PTHR30486:SF16">
    <property type="entry name" value="TWITCHING MOTILITY PROTEIN PILT"/>
    <property type="match status" value="1"/>
</dbReference>
<dbReference type="GO" id="GO:0016887">
    <property type="term" value="F:ATP hydrolysis activity"/>
    <property type="evidence" value="ECO:0007669"/>
    <property type="project" value="InterPro"/>
</dbReference>
<gene>
    <name evidence="3" type="primary">pilT_3</name>
    <name evidence="3" type="ORF">SMSP2_02092</name>
</gene>
<dbReference type="InterPro" id="IPR006321">
    <property type="entry name" value="PilT/PilU"/>
</dbReference>
<evidence type="ECO:0000313" key="3">
    <source>
        <dbReference type="EMBL" id="AQQ71715.1"/>
    </source>
</evidence>
<dbReference type="Gene3D" id="3.30.450.90">
    <property type="match status" value="1"/>
</dbReference>
<dbReference type="PANTHER" id="PTHR30486">
    <property type="entry name" value="TWITCHING MOTILITY PROTEIN PILT"/>
    <property type="match status" value="1"/>
</dbReference>
<dbReference type="SUPFAM" id="SSF52540">
    <property type="entry name" value="P-loop containing nucleoside triphosphate hydrolases"/>
    <property type="match status" value="1"/>
</dbReference>
<dbReference type="KEGG" id="pbas:SMSP2_02092"/>
<dbReference type="InterPro" id="IPR027417">
    <property type="entry name" value="P-loop_NTPase"/>
</dbReference>
<dbReference type="Pfam" id="PF00437">
    <property type="entry name" value="T2SSE"/>
    <property type="match status" value="1"/>
</dbReference>
<reference evidence="4" key="1">
    <citation type="submission" date="2017-02" db="EMBL/GenBank/DDBJ databases">
        <title>Comparative genomics and description of representatives of a novel lineage of planctomycetes thriving in anoxic sediments.</title>
        <authorList>
            <person name="Spring S."/>
            <person name="Bunk B."/>
            <person name="Sproer C."/>
        </authorList>
    </citation>
    <scope>NUCLEOTIDE SEQUENCE [LARGE SCALE GENOMIC DNA]</scope>
    <source>
        <strain evidence="4">SM-Chi-D1</strain>
    </source>
</reference>
<dbReference type="STRING" id="1851148.SMSP2_02092"/>
<keyword evidence="4" id="KW-1185">Reference proteome</keyword>
<dbReference type="InterPro" id="IPR050921">
    <property type="entry name" value="T4SS_GSP_E_ATPase"/>
</dbReference>
<sequence length="359" mass="40358">MQIAKEVRQILALARKVNASDIHIIAGMSPLLRINGEIVLADVPPLSRDDTRRMSYSLLNPQQIAVFERDWQICCSVFDDKFGRFRVSIYYQANNPEMALRPVTDRVATRNELRLPDTVEDLTRLTNGLILITGPTGSGKTTTMNYMIDLINSERRCKIITIEDPVEYVHTRKKAAIVQQELYTDVKSFASALVHVLRQDPDVICIGEMRDPDTTATALTAAETGHLVIATCHTANAFQTVERIASIFPDTQQPQIITQLANSLKAVIAQRLVSKVDKKGRVLATELLIVEPASKRHIREKEFHQLVSVIQTGRRMGMHTMDDSLYELYQMGEISLEAALNHAIYPKSLQERIHGDNGD</sequence>
<dbReference type="AlphaFoldDB" id="A0A1Q2MG89"/>
<dbReference type="Proteomes" id="UP000188181">
    <property type="component" value="Chromosome"/>
</dbReference>
<dbReference type="Gene3D" id="3.40.50.300">
    <property type="entry name" value="P-loop containing nucleotide triphosphate hydrolases"/>
    <property type="match status" value="1"/>
</dbReference>
<dbReference type="GO" id="GO:0005524">
    <property type="term" value="F:ATP binding"/>
    <property type="evidence" value="ECO:0007669"/>
    <property type="project" value="InterPro"/>
</dbReference>
<evidence type="ECO:0000313" key="4">
    <source>
        <dbReference type="Proteomes" id="UP000188181"/>
    </source>
</evidence>
<dbReference type="RefSeq" id="WP_222566325.1">
    <property type="nucleotide sequence ID" value="NZ_CP019646.1"/>
</dbReference>
<dbReference type="EMBL" id="CP019646">
    <property type="protein sequence ID" value="AQQ71715.1"/>
    <property type="molecule type" value="Genomic_DNA"/>
</dbReference>
<dbReference type="NCBIfam" id="TIGR01420">
    <property type="entry name" value="pilT_fam"/>
    <property type="match status" value="1"/>
</dbReference>
<dbReference type="InterPro" id="IPR003593">
    <property type="entry name" value="AAA+_ATPase"/>
</dbReference>
<proteinExistence type="inferred from homology"/>
<evidence type="ECO:0000259" key="2">
    <source>
        <dbReference type="SMART" id="SM00382"/>
    </source>
</evidence>
<dbReference type="SMART" id="SM00382">
    <property type="entry name" value="AAA"/>
    <property type="match status" value="1"/>
</dbReference>
<dbReference type="CDD" id="cd01131">
    <property type="entry name" value="PilT"/>
    <property type="match status" value="1"/>
</dbReference>
<dbReference type="InterPro" id="IPR001482">
    <property type="entry name" value="T2SS/T4SS_dom"/>
</dbReference>
<evidence type="ECO:0000256" key="1">
    <source>
        <dbReference type="ARBA" id="ARBA00006611"/>
    </source>
</evidence>